<dbReference type="EMBL" id="JACVVK020000044">
    <property type="protein sequence ID" value="KAK7499363.1"/>
    <property type="molecule type" value="Genomic_DNA"/>
</dbReference>
<organism evidence="1 2">
    <name type="scientific">Batillaria attramentaria</name>
    <dbReference type="NCBI Taxonomy" id="370345"/>
    <lineage>
        <taxon>Eukaryota</taxon>
        <taxon>Metazoa</taxon>
        <taxon>Spiralia</taxon>
        <taxon>Lophotrochozoa</taxon>
        <taxon>Mollusca</taxon>
        <taxon>Gastropoda</taxon>
        <taxon>Caenogastropoda</taxon>
        <taxon>Sorbeoconcha</taxon>
        <taxon>Cerithioidea</taxon>
        <taxon>Batillariidae</taxon>
        <taxon>Batillaria</taxon>
    </lineage>
</organism>
<comment type="caution">
    <text evidence="1">The sequence shown here is derived from an EMBL/GenBank/DDBJ whole genome shotgun (WGS) entry which is preliminary data.</text>
</comment>
<evidence type="ECO:0000313" key="2">
    <source>
        <dbReference type="Proteomes" id="UP001519460"/>
    </source>
</evidence>
<reference evidence="1 2" key="1">
    <citation type="journal article" date="2023" name="Sci. Data">
        <title>Genome assembly of the Korean intertidal mud-creeper Batillaria attramentaria.</title>
        <authorList>
            <person name="Patra A.K."/>
            <person name="Ho P.T."/>
            <person name="Jun S."/>
            <person name="Lee S.J."/>
            <person name="Kim Y."/>
            <person name="Won Y.J."/>
        </authorList>
    </citation>
    <scope>NUCLEOTIDE SEQUENCE [LARGE SCALE GENOMIC DNA]</scope>
    <source>
        <strain evidence="1">Wonlab-2016</strain>
    </source>
</reference>
<dbReference type="AlphaFoldDB" id="A0ABD0LJM0"/>
<proteinExistence type="predicted"/>
<protein>
    <submittedName>
        <fullName evidence="1">Uncharacterized protein</fullName>
    </submittedName>
</protein>
<name>A0ABD0LJM0_9CAEN</name>
<evidence type="ECO:0000313" key="1">
    <source>
        <dbReference type="EMBL" id="KAK7499363.1"/>
    </source>
</evidence>
<dbReference type="Proteomes" id="UP001519460">
    <property type="component" value="Unassembled WGS sequence"/>
</dbReference>
<sequence>MSGCVLTRSGDTWTRPKATELPIRQRRTIRRVLPLPRALGSGGLWFSGPAINTNIVVRHGTTRFTMGPFQSPATSLHITVTPRRVEYSLSHSHRHTGKFPTRRLRGDSPSSFIAAANDLTLVPVGEA</sequence>
<keyword evidence="2" id="KW-1185">Reference proteome</keyword>
<gene>
    <name evidence="1" type="ORF">BaRGS_00009338</name>
</gene>
<accession>A0ABD0LJM0</accession>